<gene>
    <name evidence="1" type="ORF">EYC84_006979</name>
</gene>
<comment type="caution">
    <text evidence="1">The sequence shown here is derived from an EMBL/GenBank/DDBJ whole genome shotgun (WGS) entry which is preliminary data.</text>
</comment>
<reference evidence="1 2" key="1">
    <citation type="submission" date="2019-06" db="EMBL/GenBank/DDBJ databases">
        <title>Genome Sequence of the Brown Rot Fungal Pathogen Monilinia fructicola.</title>
        <authorList>
            <person name="De Miccolis Angelini R.M."/>
            <person name="Landi L."/>
            <person name="Abate D."/>
            <person name="Pollastro S."/>
            <person name="Romanazzi G."/>
            <person name="Faretra F."/>
        </authorList>
    </citation>
    <scope>NUCLEOTIDE SEQUENCE [LARGE SCALE GENOMIC DNA]</scope>
    <source>
        <strain evidence="1 2">Mfrc123</strain>
    </source>
</reference>
<dbReference type="Proteomes" id="UP000322873">
    <property type="component" value="Unassembled WGS sequence"/>
</dbReference>
<organism evidence="1 2">
    <name type="scientific">Monilinia fructicola</name>
    <name type="common">Brown rot fungus</name>
    <name type="synonym">Ciboria fructicola</name>
    <dbReference type="NCBI Taxonomy" id="38448"/>
    <lineage>
        <taxon>Eukaryota</taxon>
        <taxon>Fungi</taxon>
        <taxon>Dikarya</taxon>
        <taxon>Ascomycota</taxon>
        <taxon>Pezizomycotina</taxon>
        <taxon>Leotiomycetes</taxon>
        <taxon>Helotiales</taxon>
        <taxon>Sclerotiniaceae</taxon>
        <taxon>Monilinia</taxon>
    </lineage>
</organism>
<sequence length="127" mass="14729">MIQKSHHLSIFIILDFHNLYKSARKHYKSGMFYSPLPRHFFLARPQHNIAESSDSRITLQHVMYVILLPLQSIAYYIENTPIHSSIRLESLPKNAINASSSDLIPLHLRLYASCTININVDEARKQE</sequence>
<dbReference type="EMBL" id="VICG01000001">
    <property type="protein sequence ID" value="KAA8576946.1"/>
    <property type="molecule type" value="Genomic_DNA"/>
</dbReference>
<protein>
    <submittedName>
        <fullName evidence="1">Uncharacterized protein</fullName>
    </submittedName>
</protein>
<evidence type="ECO:0000313" key="2">
    <source>
        <dbReference type="Proteomes" id="UP000322873"/>
    </source>
</evidence>
<dbReference type="AlphaFoldDB" id="A0A5M9K9L9"/>
<keyword evidence="2" id="KW-1185">Reference proteome</keyword>
<name>A0A5M9K9L9_MONFR</name>
<accession>A0A5M9K9L9</accession>
<evidence type="ECO:0000313" key="1">
    <source>
        <dbReference type="EMBL" id="KAA8576946.1"/>
    </source>
</evidence>
<proteinExistence type="predicted"/>